<organism evidence="1 2">
    <name type="scientific">Agromyces larvae</name>
    <dbReference type="NCBI Taxonomy" id="2929802"/>
    <lineage>
        <taxon>Bacteria</taxon>
        <taxon>Bacillati</taxon>
        <taxon>Actinomycetota</taxon>
        <taxon>Actinomycetes</taxon>
        <taxon>Micrococcales</taxon>
        <taxon>Microbacteriaceae</taxon>
        <taxon>Agromyces</taxon>
    </lineage>
</organism>
<reference evidence="1 2" key="1">
    <citation type="submission" date="2022-03" db="EMBL/GenBank/DDBJ databases">
        <title>Mucilaginibacter sp. isolated from the gut of Protaetia brevitarsis seulensis larvae.</title>
        <authorList>
            <person name="Won M."/>
            <person name="Kim S.-J."/>
            <person name="Kwon S.-W."/>
        </authorList>
    </citation>
    <scope>NUCLEOTIDE SEQUENCE [LARGE SCALE GENOMIC DNA]</scope>
    <source>
        <strain evidence="1 2">CFWR-12</strain>
    </source>
</reference>
<sequence length="130" mass="14326">MRSDPSTIPARSHVAVRAAVGAAHPPLDPVLAAERRRLHADVQALELRVAIIDDRFDRLACRPDGPYREWRRDTVDRADALAGRAKRLAAAGALTVGDRSRAGALLVALRERIARLDARHAAYERRTRPA</sequence>
<name>A0ABY4BXI4_9MICO</name>
<proteinExistence type="predicted"/>
<evidence type="ECO:0000313" key="2">
    <source>
        <dbReference type="Proteomes" id="UP000832097"/>
    </source>
</evidence>
<dbReference type="Proteomes" id="UP000832097">
    <property type="component" value="Chromosome"/>
</dbReference>
<dbReference type="EMBL" id="CP094528">
    <property type="protein sequence ID" value="UOE42902.1"/>
    <property type="molecule type" value="Genomic_DNA"/>
</dbReference>
<evidence type="ECO:0000313" key="1">
    <source>
        <dbReference type="EMBL" id="UOE42902.1"/>
    </source>
</evidence>
<accession>A0ABY4BXI4</accession>
<keyword evidence="2" id="KW-1185">Reference proteome</keyword>
<dbReference type="RefSeq" id="WP_243553856.1">
    <property type="nucleotide sequence ID" value="NZ_CP094528.1"/>
</dbReference>
<protein>
    <submittedName>
        <fullName evidence="1">Uncharacterized protein</fullName>
    </submittedName>
</protein>
<gene>
    <name evidence="1" type="ORF">MTO99_11960</name>
</gene>